<protein>
    <submittedName>
        <fullName evidence="2">Uncharacterized protein</fullName>
    </submittedName>
</protein>
<keyword evidence="3" id="KW-1185">Reference proteome</keyword>
<accession>A0ABU9YWW7</accession>
<evidence type="ECO:0000313" key="2">
    <source>
        <dbReference type="EMBL" id="MEN3068192.1"/>
    </source>
</evidence>
<dbReference type="EMBL" id="JBDIVE010000002">
    <property type="protein sequence ID" value="MEN3068192.1"/>
    <property type="molecule type" value="Genomic_DNA"/>
</dbReference>
<comment type="caution">
    <text evidence="2">The sequence shown here is derived from an EMBL/GenBank/DDBJ whole genome shotgun (WGS) entry which is preliminary data.</text>
</comment>
<gene>
    <name evidence="2" type="ORF">ABDB84_06850</name>
</gene>
<evidence type="ECO:0000313" key="3">
    <source>
        <dbReference type="Proteomes" id="UP001410394"/>
    </source>
</evidence>
<evidence type="ECO:0000256" key="1">
    <source>
        <dbReference type="SAM" id="SignalP"/>
    </source>
</evidence>
<proteinExistence type="predicted"/>
<feature type="chain" id="PRO_5045688426" evidence="1">
    <location>
        <begin position="27"/>
        <end position="202"/>
    </location>
</feature>
<keyword evidence="1" id="KW-0732">Signal</keyword>
<feature type="signal peptide" evidence="1">
    <location>
        <begin position="1"/>
        <end position="26"/>
    </location>
</feature>
<dbReference type="Proteomes" id="UP001410394">
    <property type="component" value="Unassembled WGS sequence"/>
</dbReference>
<sequence length="202" mass="21360">MSRPARLLPILCTALAAALVTPCASADTLGLRITPRTYAYALDANDDDNPARLRINISLLDSAISAPAFIPANTLRHDSGSNSSMRSNAAWADWYPFGSGLRTSLGLAWRDTANRSENGAIDSDYSFRSQAFLGLGWSSRAASSAPGWRISADLGASIRTQGDCGAMAISCATPAGFGLKFKSGGDGIRWNPFISIGASYQY</sequence>
<name>A0ABU9YWW7_9RHOO</name>
<reference evidence="2 3" key="1">
    <citation type="journal article" date="2018" name="Int. J. Syst. Evol. Microbiol.">
        <title>Uliginosibacterium sediminicola sp. nov., isolated from freshwater sediment.</title>
        <authorList>
            <person name="Hwang W.M."/>
            <person name="Kim S.M."/>
            <person name="Kang K."/>
            <person name="Ahn T.Y."/>
        </authorList>
    </citation>
    <scope>NUCLEOTIDE SEQUENCE [LARGE SCALE GENOMIC DNA]</scope>
    <source>
        <strain evidence="2 3">M1-21</strain>
    </source>
</reference>
<organism evidence="2 3">
    <name type="scientific">Uliginosibacterium sediminicola</name>
    <dbReference type="NCBI Taxonomy" id="2024550"/>
    <lineage>
        <taxon>Bacteria</taxon>
        <taxon>Pseudomonadati</taxon>
        <taxon>Pseudomonadota</taxon>
        <taxon>Betaproteobacteria</taxon>
        <taxon>Rhodocyclales</taxon>
        <taxon>Zoogloeaceae</taxon>
        <taxon>Uliginosibacterium</taxon>
    </lineage>
</organism>
<dbReference type="RefSeq" id="WP_345918951.1">
    <property type="nucleotide sequence ID" value="NZ_JBDIVE010000002.1"/>
</dbReference>